<keyword evidence="3" id="KW-0963">Cytoplasm</keyword>
<organism evidence="5 6">
    <name type="scientific">Amycolatopsis endophytica</name>
    <dbReference type="NCBI Taxonomy" id="860233"/>
    <lineage>
        <taxon>Bacteria</taxon>
        <taxon>Bacillati</taxon>
        <taxon>Actinomycetota</taxon>
        <taxon>Actinomycetes</taxon>
        <taxon>Pseudonocardiales</taxon>
        <taxon>Pseudonocardiaceae</taxon>
        <taxon>Amycolatopsis</taxon>
    </lineage>
</organism>
<dbReference type="Pfam" id="PF14011">
    <property type="entry name" value="ESX-1_EspG"/>
    <property type="match status" value="1"/>
</dbReference>
<comment type="caution">
    <text evidence="5">The sequence shown here is derived from an EMBL/GenBank/DDBJ whole genome shotgun (WGS) entry which is preliminary data.</text>
</comment>
<evidence type="ECO:0000313" key="5">
    <source>
        <dbReference type="EMBL" id="NYI88503.1"/>
    </source>
</evidence>
<dbReference type="AlphaFoldDB" id="A0A853B0B9"/>
<sequence length="267" mass="29225">MRPAAMVMNRPLTITTPTLLNLIQRRGGDAHNTLSSTAIWYDETAQRIIDQQVNAVLQHHGLMGPRGMDRDFGAMIESIARPHVEFYGWFEGTFPDAPQNFTLFAGSGPGGGFVLSRYIKEDVVVMRPERPERLLPTFVDQIPHISPGGSSPLVAPKSEVYGGHRRPANEEMSIMRGGGGRAVAEPGKEIKRILEAPRVAGGSLYAAARTRAGVRKRCERALNFIDTSEGRWLMEERPGSGEPLIVLTPGTPQAIGERLHNAIRSLG</sequence>
<dbReference type="Proteomes" id="UP000549616">
    <property type="component" value="Unassembled WGS sequence"/>
</dbReference>
<evidence type="ECO:0008006" key="7">
    <source>
        <dbReference type="Google" id="ProtNLM"/>
    </source>
</evidence>
<evidence type="ECO:0000256" key="3">
    <source>
        <dbReference type="ARBA" id="ARBA00022490"/>
    </source>
</evidence>
<accession>A0A853B0B9</accession>
<evidence type="ECO:0000313" key="6">
    <source>
        <dbReference type="Proteomes" id="UP000549616"/>
    </source>
</evidence>
<keyword evidence="6" id="KW-1185">Reference proteome</keyword>
<dbReference type="RefSeq" id="WP_246338530.1">
    <property type="nucleotide sequence ID" value="NZ_JACCFK010000001.1"/>
</dbReference>
<proteinExistence type="inferred from homology"/>
<comment type="similarity">
    <text evidence="2">Belongs to the EspG family.</text>
</comment>
<evidence type="ECO:0000256" key="2">
    <source>
        <dbReference type="ARBA" id="ARBA00006411"/>
    </source>
</evidence>
<evidence type="ECO:0000256" key="4">
    <source>
        <dbReference type="ARBA" id="ARBA00023186"/>
    </source>
</evidence>
<protein>
    <recommendedName>
        <fullName evidence="7">ESAT-6 protein secretion system EspG family protein</fullName>
    </recommendedName>
</protein>
<gene>
    <name evidence="5" type="ORF">HNR02_001826</name>
</gene>
<name>A0A853B0B9_9PSEU</name>
<dbReference type="EMBL" id="JACCFK010000001">
    <property type="protein sequence ID" value="NYI88503.1"/>
    <property type="molecule type" value="Genomic_DNA"/>
</dbReference>
<comment type="subcellular location">
    <subcellularLocation>
        <location evidence="1">Cytoplasm</location>
    </subcellularLocation>
</comment>
<keyword evidence="4" id="KW-0143">Chaperone</keyword>
<evidence type="ECO:0000256" key="1">
    <source>
        <dbReference type="ARBA" id="ARBA00004496"/>
    </source>
</evidence>
<reference evidence="5 6" key="1">
    <citation type="submission" date="2020-07" db="EMBL/GenBank/DDBJ databases">
        <title>Sequencing the genomes of 1000 actinobacteria strains.</title>
        <authorList>
            <person name="Klenk H.-P."/>
        </authorList>
    </citation>
    <scope>NUCLEOTIDE SEQUENCE [LARGE SCALE GENOMIC DNA]</scope>
    <source>
        <strain evidence="5 6">DSM 104006</strain>
    </source>
</reference>
<dbReference type="InterPro" id="IPR025734">
    <property type="entry name" value="EspG"/>
</dbReference>